<dbReference type="PANTHER" id="PTHR42776:SF27">
    <property type="entry name" value="DIPEPTIDYL PEPTIDASE FAMILY MEMBER 6"/>
    <property type="match status" value="1"/>
</dbReference>
<comment type="caution">
    <text evidence="3">The sequence shown here is derived from an EMBL/GenBank/DDBJ whole genome shotgun (WGS) entry which is preliminary data.</text>
</comment>
<name>A0A819IY09_9BILA</name>
<evidence type="ECO:0000256" key="1">
    <source>
        <dbReference type="ARBA" id="ARBA00022801"/>
    </source>
</evidence>
<dbReference type="Pfam" id="PF00326">
    <property type="entry name" value="Peptidase_S9"/>
    <property type="match status" value="1"/>
</dbReference>
<dbReference type="Pfam" id="PF00837">
    <property type="entry name" value="T4_deiodinase"/>
    <property type="match status" value="1"/>
</dbReference>
<feature type="domain" description="Peptidase S9 prolyl oligopeptidase catalytic" evidence="2">
    <location>
        <begin position="567"/>
        <end position="767"/>
    </location>
</feature>
<evidence type="ECO:0000313" key="3">
    <source>
        <dbReference type="EMBL" id="CAF3921435.1"/>
    </source>
</evidence>
<reference evidence="3" key="1">
    <citation type="submission" date="2021-02" db="EMBL/GenBank/DDBJ databases">
        <authorList>
            <person name="Nowell W R."/>
        </authorList>
    </citation>
    <scope>NUCLEOTIDE SEQUENCE</scope>
</reference>
<dbReference type="GO" id="GO:0006508">
    <property type="term" value="P:proteolysis"/>
    <property type="evidence" value="ECO:0007669"/>
    <property type="project" value="InterPro"/>
</dbReference>
<dbReference type="SUPFAM" id="SSF53474">
    <property type="entry name" value="alpha/beta-Hydrolases"/>
    <property type="match status" value="1"/>
</dbReference>
<dbReference type="GO" id="GO:0004252">
    <property type="term" value="F:serine-type endopeptidase activity"/>
    <property type="evidence" value="ECO:0007669"/>
    <property type="project" value="TreeGrafter"/>
</dbReference>
<dbReference type="Gene3D" id="3.40.30.10">
    <property type="entry name" value="Glutaredoxin"/>
    <property type="match status" value="1"/>
</dbReference>
<organism evidence="3 4">
    <name type="scientific">Rotaria sordida</name>
    <dbReference type="NCBI Taxonomy" id="392033"/>
    <lineage>
        <taxon>Eukaryota</taxon>
        <taxon>Metazoa</taxon>
        <taxon>Spiralia</taxon>
        <taxon>Gnathifera</taxon>
        <taxon>Rotifera</taxon>
        <taxon>Eurotatoria</taxon>
        <taxon>Bdelloidea</taxon>
        <taxon>Philodinida</taxon>
        <taxon>Philodinidae</taxon>
        <taxon>Rotaria</taxon>
    </lineage>
</organism>
<dbReference type="EMBL" id="CAJOBE010004210">
    <property type="protein sequence ID" value="CAF3921435.1"/>
    <property type="molecule type" value="Genomic_DNA"/>
</dbReference>
<dbReference type="SUPFAM" id="SSF82171">
    <property type="entry name" value="DPP6 N-terminal domain-like"/>
    <property type="match status" value="1"/>
</dbReference>
<gene>
    <name evidence="3" type="ORF">FNK824_LOCUS21640</name>
</gene>
<dbReference type="InterPro" id="IPR011042">
    <property type="entry name" value="6-blade_b-propeller_TolB-like"/>
</dbReference>
<dbReference type="GO" id="GO:0004800">
    <property type="term" value="F:thyroxine 5'-deiodinase activity"/>
    <property type="evidence" value="ECO:0007669"/>
    <property type="project" value="InterPro"/>
</dbReference>
<dbReference type="Proteomes" id="UP000663874">
    <property type="component" value="Unassembled WGS sequence"/>
</dbReference>
<dbReference type="PANTHER" id="PTHR42776">
    <property type="entry name" value="SERINE PEPTIDASE S9 FAMILY MEMBER"/>
    <property type="match status" value="1"/>
</dbReference>
<dbReference type="Gene3D" id="3.40.50.1820">
    <property type="entry name" value="alpha/beta hydrolase"/>
    <property type="match status" value="1"/>
</dbReference>
<dbReference type="Gene3D" id="2.120.10.30">
    <property type="entry name" value="TolB, C-terminal domain"/>
    <property type="match status" value="1"/>
</dbReference>
<evidence type="ECO:0000313" key="4">
    <source>
        <dbReference type="Proteomes" id="UP000663874"/>
    </source>
</evidence>
<protein>
    <recommendedName>
        <fullName evidence="2">Peptidase S9 prolyl oligopeptidase catalytic domain-containing protein</fullName>
    </recommendedName>
</protein>
<sequence>MKLASYYQNLNYPIDFIIIYIREAHASDGWKFDGDEFSFIRNHRNINERLDAIKTMVEMGNITKNHNIHIYSDTMNDRANHLFRAWPERLYVLYDEKILHRSGPGPIGYSIPSLDYFLKKNIIVQNYLSPTDKHLLIHTTRPSWNISSFEHALWLYDIEKQTRKLITRNLHSSIKPKWSPNGNWIALSLNKYPSITRINDHQNEQQPEQYIYLYSVVSDELLPIHLGTDIPLALTWSNNNSVFYLATMNIWSTIEYNDLDKDEWYDVIQYRKSKVSESTTIYRIDLTENNHTLIVKRNFISNVSFLISEFLFVPLEEKLVYSTVSRDLENMDAFELYLIDLRNTSSLVRLTNNEIFEQDLQLSIDGKQVLFISWPLGSTRKRFNDTQNRLYSVNLVNGQIERLAENFFGSIMGYTMNNDNSIYILGQLGTEAHVYTQQLSTKNLIYHNGWNGTYRSIVSSRNNNNSIAFVYSSFEKPMEVYFINNIYQLQSSQAITNFNQLFIQRDLPRAKVYSWKNEDDQQIIEGMLHYPPGQFQSKNLPLLVLIHGGPLDTSLNQFLANAFYWATMAASEGWLVLEPNYRGSVGYGDQFIAEVRYKPLSGPGKDILSGVDQLIKDGIADPRRLTVGGYSYGGSLTNWLITQTKRFNAAVSGAGIVDHASAWGTMDIPGFHTYFFGGFPWEVPYIYQNESPIYELTKVRTPTHIIAGEDDIRIPTSQSYMLERALYYREIPVKLIIFPNEGHIIDFNPLHGKIKIREELKWLQKYGNQSSNYNELLNNNEKLKLNYVFEIYILLLPYIIIKSI</sequence>
<keyword evidence="1" id="KW-0378">Hydrolase</keyword>
<dbReference type="InterPro" id="IPR029058">
    <property type="entry name" value="AB_hydrolase_fold"/>
</dbReference>
<proteinExistence type="predicted"/>
<dbReference type="AlphaFoldDB" id="A0A819IY09"/>
<dbReference type="InterPro" id="IPR000643">
    <property type="entry name" value="Iodothyronine_deiodinase"/>
</dbReference>
<evidence type="ECO:0000259" key="2">
    <source>
        <dbReference type="Pfam" id="PF00326"/>
    </source>
</evidence>
<dbReference type="InterPro" id="IPR001375">
    <property type="entry name" value="Peptidase_S9_cat"/>
</dbReference>
<accession>A0A819IY09</accession>